<reference evidence="1 2" key="1">
    <citation type="submission" date="2018-11" db="EMBL/GenBank/DDBJ databases">
        <title>Characterization of surface water Dickeya isolates.</title>
        <authorList>
            <person name="Van Gijsegem F."/>
            <person name="Pedron J."/>
        </authorList>
    </citation>
    <scope>NUCLEOTIDE SEQUENCE [LARGE SCALE GENOMIC DNA]</scope>
    <source>
        <strain evidence="1 2">FVG1-MFV-O17</strain>
    </source>
</reference>
<accession>A0A3N0G0S5</accession>
<sequence>MNPTTKNKTILRENTALVEKIIQSKDEKHIKEKVRGDHILLINFKEENVGYVKLVIEVNGIMSYMYLSFYNVNEEKDENGLDSKNIYKICNEVNKALSPSKLVVNDDRVYALSSVALNITTLKKTEILDILESFKNATINSVSTFRKLMEKGGV</sequence>
<evidence type="ECO:0000313" key="2">
    <source>
        <dbReference type="Proteomes" id="UP000276061"/>
    </source>
</evidence>
<name>A0A3N0G0S5_9GAMM</name>
<comment type="caution">
    <text evidence="1">The sequence shown here is derived from an EMBL/GenBank/DDBJ whole genome shotgun (WGS) entry which is preliminary data.</text>
</comment>
<organism evidence="1 2">
    <name type="scientific">Dickeya undicola</name>
    <dbReference type="NCBI Taxonomy" id="1577887"/>
    <lineage>
        <taxon>Bacteria</taxon>
        <taxon>Pseudomonadati</taxon>
        <taxon>Pseudomonadota</taxon>
        <taxon>Gammaproteobacteria</taxon>
        <taxon>Enterobacterales</taxon>
        <taxon>Pectobacteriaceae</taxon>
        <taxon>Dickeya</taxon>
    </lineage>
</organism>
<proteinExistence type="predicted"/>
<evidence type="ECO:0008006" key="3">
    <source>
        <dbReference type="Google" id="ProtNLM"/>
    </source>
</evidence>
<protein>
    <recommendedName>
        <fullName evidence="3">YbjN domain-containing protein</fullName>
    </recommendedName>
</protein>
<dbReference type="Proteomes" id="UP000276061">
    <property type="component" value="Unassembled WGS sequence"/>
</dbReference>
<dbReference type="AlphaFoldDB" id="A0A3N0G0S5"/>
<evidence type="ECO:0000313" key="1">
    <source>
        <dbReference type="EMBL" id="RNM05802.1"/>
    </source>
</evidence>
<gene>
    <name evidence="1" type="ORF">EF878_11195</name>
</gene>
<dbReference type="RefSeq" id="WP_123252629.1">
    <property type="nucleotide sequence ID" value="NZ_RJLR01000020.1"/>
</dbReference>
<dbReference type="EMBL" id="RJLR01000020">
    <property type="protein sequence ID" value="RNM05802.1"/>
    <property type="molecule type" value="Genomic_DNA"/>
</dbReference>